<proteinExistence type="predicted"/>
<dbReference type="InterPro" id="IPR005467">
    <property type="entry name" value="His_kinase_dom"/>
</dbReference>
<dbReference type="Pfam" id="PF02518">
    <property type="entry name" value="HATPase_c"/>
    <property type="match status" value="1"/>
</dbReference>
<evidence type="ECO:0000256" key="1">
    <source>
        <dbReference type="ARBA" id="ARBA00000085"/>
    </source>
</evidence>
<evidence type="ECO:0000256" key="6">
    <source>
        <dbReference type="PROSITE-ProRule" id="PRU00169"/>
    </source>
</evidence>
<dbReference type="Pfam" id="PF00512">
    <property type="entry name" value="HisKA"/>
    <property type="match status" value="1"/>
</dbReference>
<dbReference type="Proteomes" id="UP001611383">
    <property type="component" value="Chromosome"/>
</dbReference>
<dbReference type="SUPFAM" id="SSF47384">
    <property type="entry name" value="Homodimeric domain of signal transducing histidine kinase"/>
    <property type="match status" value="1"/>
</dbReference>
<dbReference type="SMART" id="SM00388">
    <property type="entry name" value="HisKA"/>
    <property type="match status" value="1"/>
</dbReference>
<comment type="catalytic activity">
    <reaction evidence="1">
        <text>ATP + protein L-histidine = ADP + protein N-phospho-L-histidine.</text>
        <dbReference type="EC" id="2.7.13.3"/>
    </reaction>
</comment>
<dbReference type="Gene3D" id="3.30.565.10">
    <property type="entry name" value="Histidine kinase-like ATPase, C-terminal domain"/>
    <property type="match status" value="1"/>
</dbReference>
<feature type="domain" description="Response regulatory" evidence="8">
    <location>
        <begin position="743"/>
        <end position="859"/>
    </location>
</feature>
<dbReference type="Gene3D" id="3.40.50.2300">
    <property type="match status" value="1"/>
</dbReference>
<evidence type="ECO:0000256" key="4">
    <source>
        <dbReference type="ARBA" id="ARBA00022679"/>
    </source>
</evidence>
<dbReference type="EMBL" id="CP043494">
    <property type="protein sequence ID" value="WNG49328.1"/>
    <property type="molecule type" value="Genomic_DNA"/>
</dbReference>
<evidence type="ECO:0000259" key="8">
    <source>
        <dbReference type="PROSITE" id="PS50110"/>
    </source>
</evidence>
<dbReference type="Pfam" id="PF01590">
    <property type="entry name" value="GAF"/>
    <property type="match status" value="1"/>
</dbReference>
<dbReference type="Pfam" id="PF13185">
    <property type="entry name" value="GAF_2"/>
    <property type="match status" value="1"/>
</dbReference>
<dbReference type="PRINTS" id="PR00344">
    <property type="entry name" value="BCTRLSENSOR"/>
</dbReference>
<gene>
    <name evidence="9" type="ORF">F0U60_38315</name>
</gene>
<evidence type="ECO:0000256" key="5">
    <source>
        <dbReference type="ARBA" id="ARBA00022777"/>
    </source>
</evidence>
<name>A0ABY9X1S4_9BACT</name>
<evidence type="ECO:0000256" key="2">
    <source>
        <dbReference type="ARBA" id="ARBA00012438"/>
    </source>
</evidence>
<dbReference type="InterPro" id="IPR003594">
    <property type="entry name" value="HATPase_dom"/>
</dbReference>
<dbReference type="InterPro" id="IPR029016">
    <property type="entry name" value="GAF-like_dom_sf"/>
</dbReference>
<dbReference type="InterPro" id="IPR001789">
    <property type="entry name" value="Sig_transdc_resp-reg_receiver"/>
</dbReference>
<keyword evidence="4" id="KW-0808">Transferase</keyword>
<dbReference type="PROSITE" id="PS50109">
    <property type="entry name" value="HIS_KIN"/>
    <property type="match status" value="1"/>
</dbReference>
<accession>A0ABY9X1S4</accession>
<evidence type="ECO:0000259" key="7">
    <source>
        <dbReference type="PROSITE" id="PS50109"/>
    </source>
</evidence>
<dbReference type="SUPFAM" id="SSF55781">
    <property type="entry name" value="GAF domain-like"/>
    <property type="match status" value="2"/>
</dbReference>
<dbReference type="InterPro" id="IPR004358">
    <property type="entry name" value="Sig_transdc_His_kin-like_C"/>
</dbReference>
<evidence type="ECO:0000313" key="10">
    <source>
        <dbReference type="Proteomes" id="UP001611383"/>
    </source>
</evidence>
<dbReference type="InterPro" id="IPR036890">
    <property type="entry name" value="HATPase_C_sf"/>
</dbReference>
<dbReference type="InterPro" id="IPR003661">
    <property type="entry name" value="HisK_dim/P_dom"/>
</dbReference>
<dbReference type="InterPro" id="IPR011006">
    <property type="entry name" value="CheY-like_superfamily"/>
</dbReference>
<keyword evidence="5" id="KW-0418">Kinase</keyword>
<dbReference type="SMART" id="SM00065">
    <property type="entry name" value="GAF"/>
    <property type="match status" value="2"/>
</dbReference>
<evidence type="ECO:0000313" key="9">
    <source>
        <dbReference type="EMBL" id="WNG49328.1"/>
    </source>
</evidence>
<dbReference type="Gene3D" id="1.10.287.130">
    <property type="match status" value="1"/>
</dbReference>
<dbReference type="InterPro" id="IPR003018">
    <property type="entry name" value="GAF"/>
</dbReference>
<dbReference type="CDD" id="cd00075">
    <property type="entry name" value="HATPase"/>
    <property type="match status" value="1"/>
</dbReference>
<keyword evidence="3 6" id="KW-0597">Phosphoprotein</keyword>
<dbReference type="RefSeq" id="WP_395807099.1">
    <property type="nucleotide sequence ID" value="NZ_CP043494.1"/>
</dbReference>
<feature type="domain" description="Histidine kinase" evidence="7">
    <location>
        <begin position="501"/>
        <end position="717"/>
    </location>
</feature>
<dbReference type="PANTHER" id="PTHR43547">
    <property type="entry name" value="TWO-COMPONENT HISTIDINE KINASE"/>
    <property type="match status" value="1"/>
</dbReference>
<reference evidence="9 10" key="1">
    <citation type="submission" date="2019-08" db="EMBL/GenBank/DDBJ databases">
        <title>Archangium and Cystobacter genomes.</title>
        <authorList>
            <person name="Chen I.-C.K."/>
            <person name="Wielgoss S."/>
        </authorList>
    </citation>
    <scope>NUCLEOTIDE SEQUENCE [LARGE SCALE GENOMIC DNA]</scope>
    <source>
        <strain evidence="9 10">Cbm 6</strain>
    </source>
</reference>
<dbReference type="Pfam" id="PF00072">
    <property type="entry name" value="Response_reg"/>
    <property type="match status" value="1"/>
</dbReference>
<dbReference type="PANTHER" id="PTHR43547:SF2">
    <property type="entry name" value="HYBRID SIGNAL TRANSDUCTION HISTIDINE KINASE C"/>
    <property type="match status" value="1"/>
</dbReference>
<evidence type="ECO:0000256" key="3">
    <source>
        <dbReference type="ARBA" id="ARBA00022553"/>
    </source>
</evidence>
<dbReference type="EC" id="2.7.13.3" evidence="2"/>
<dbReference type="CDD" id="cd00082">
    <property type="entry name" value="HisKA"/>
    <property type="match status" value="1"/>
</dbReference>
<dbReference type="CDD" id="cd17580">
    <property type="entry name" value="REC_2_DhkD-like"/>
    <property type="match status" value="1"/>
</dbReference>
<dbReference type="SMART" id="SM00387">
    <property type="entry name" value="HATPase_c"/>
    <property type="match status" value="1"/>
</dbReference>
<dbReference type="InterPro" id="IPR036097">
    <property type="entry name" value="HisK_dim/P_sf"/>
</dbReference>
<dbReference type="SUPFAM" id="SSF55874">
    <property type="entry name" value="ATPase domain of HSP90 chaperone/DNA topoisomerase II/histidine kinase"/>
    <property type="match status" value="1"/>
</dbReference>
<protein>
    <recommendedName>
        <fullName evidence="2">histidine kinase</fullName>
        <ecNumber evidence="2">2.7.13.3</ecNumber>
    </recommendedName>
</protein>
<organism evidence="9 10">
    <name type="scientific">Archangium minus</name>
    <dbReference type="NCBI Taxonomy" id="83450"/>
    <lineage>
        <taxon>Bacteria</taxon>
        <taxon>Pseudomonadati</taxon>
        <taxon>Myxococcota</taxon>
        <taxon>Myxococcia</taxon>
        <taxon>Myxococcales</taxon>
        <taxon>Cystobacterineae</taxon>
        <taxon>Archangiaceae</taxon>
        <taxon>Archangium</taxon>
    </lineage>
</organism>
<dbReference type="SMART" id="SM00448">
    <property type="entry name" value="REC"/>
    <property type="match status" value="1"/>
</dbReference>
<dbReference type="Gene3D" id="3.30.450.40">
    <property type="match status" value="2"/>
</dbReference>
<dbReference type="PROSITE" id="PS50110">
    <property type="entry name" value="RESPONSE_REGULATORY"/>
    <property type="match status" value="1"/>
</dbReference>
<dbReference type="SUPFAM" id="SSF52172">
    <property type="entry name" value="CheY-like"/>
    <property type="match status" value="1"/>
</dbReference>
<sequence length="878" mass="94999">MIREGTVFRLSDLAELGALALRRQVNDLFALLELPSVWQGREPGEIAASGLDVLVDLLRLDVALLWLQGPEGVLEHRFPAELDREALLSVGRGASPDSPVSFELPRPNTVGRKTVRVIAVSTLGGSGTVIVGSWRTNFPTAHERHLLQTIANQVALAMQSSREARARRELAEERGRLARVNAVLATLHAVSDELSRTHTFPRIADVILSRGLAAMGAHAGLMFLADESGSELRLLRSVGYSGTLLRGYQRIPANADLPIAEAFRRKLGVFRGDAPPPSKGFAAVPLVVGEQCLGVLGFGFSESRRFADDERAFIHAIAQQAAQACERARLLEAERCARLIAEARQQRADILSEASAILGSSLDLGMSLTQVAHLLVPLLGDWVVLQVEERSPSGVDEVRTVAVHRDPDRVEMACELARSLLATADTPRSCVTNNSVIVPISARGRALGAIVLGSEDTGRYDTESLELVEELGFRAGVALDNARLYQESREADRRKDEFLAMLGHELRNPLAPMITALHLMRMKEGGAFERERTIISRQVEHLVRLVDDLLDVSRITRGKIQLKRGCIELMTVLVKAVEMASPLLEQRSHHLELPQASEPLFVDGDPARLAQVVANLLNNAAKYTEPGGRIVVTTTCEGGQAVLRVRDNGAGIAPDVLPKVFDMFVQEGRSLDRSQGGLGLGLAIVRSLVELHGGTVSAWSEGLGRGSEFVVRLPLVTPRASAADEHRRPSSEASVQGAARSVRLLVVDDNRDAAELLSELLDSRGYVTRMAFDGPAGLSEANAFRPHVALLDVGLPVMDGYELASRIRQEPALAGIKLVAVTGYGQDSDCRRALAAGFDVHMVKPIDPGEVLRVIRDLVGVSEDASHASPEEGEGRSQ</sequence>
<feature type="modified residue" description="4-aspartylphosphate" evidence="6">
    <location>
        <position position="792"/>
    </location>
</feature>
<keyword evidence="10" id="KW-1185">Reference proteome</keyword>